<comment type="caution">
    <text evidence="2">The sequence shown here is derived from an EMBL/GenBank/DDBJ whole genome shotgun (WGS) entry which is preliminary data.</text>
</comment>
<keyword evidence="1" id="KW-0732">Signal</keyword>
<protein>
    <recommendedName>
        <fullName evidence="4">Pheromone</fullName>
    </recommendedName>
</protein>
<feature type="signal peptide" evidence="1">
    <location>
        <begin position="1"/>
        <end position="19"/>
    </location>
</feature>
<dbReference type="RefSeq" id="XP_027620181.1">
    <property type="nucleotide sequence ID" value="XM_027764380.1"/>
</dbReference>
<feature type="chain" id="PRO_5019530406" description="Pheromone" evidence="1">
    <location>
        <begin position="20"/>
        <end position="50"/>
    </location>
</feature>
<name>A0A401H4B5_9APHY</name>
<dbReference type="OrthoDB" id="10443115at2759"/>
<proteinExistence type="predicted"/>
<reference evidence="2 3" key="1">
    <citation type="journal article" date="2018" name="Sci. Rep.">
        <title>Genome sequence of the cauliflower mushroom Sparassis crispa (Hanabiratake) and its association with beneficial usage.</title>
        <authorList>
            <person name="Kiyama R."/>
            <person name="Furutani Y."/>
            <person name="Kawaguchi K."/>
            <person name="Nakanishi T."/>
        </authorList>
    </citation>
    <scope>NUCLEOTIDE SEQUENCE [LARGE SCALE GENOMIC DNA]</scope>
</reference>
<dbReference type="AlphaFoldDB" id="A0A401H4B5"/>
<dbReference type="Proteomes" id="UP000287166">
    <property type="component" value="Unassembled WGS sequence"/>
</dbReference>
<organism evidence="2 3">
    <name type="scientific">Sparassis crispa</name>
    <dbReference type="NCBI Taxonomy" id="139825"/>
    <lineage>
        <taxon>Eukaryota</taxon>
        <taxon>Fungi</taxon>
        <taxon>Dikarya</taxon>
        <taxon>Basidiomycota</taxon>
        <taxon>Agaricomycotina</taxon>
        <taxon>Agaricomycetes</taxon>
        <taxon>Polyporales</taxon>
        <taxon>Sparassidaceae</taxon>
        <taxon>Sparassis</taxon>
    </lineage>
</organism>
<gene>
    <name evidence="2" type="ORF">SCP_1502760</name>
</gene>
<accession>A0A401H4B5</accession>
<dbReference type="InParanoid" id="A0A401H4B5"/>
<evidence type="ECO:0000256" key="1">
    <source>
        <dbReference type="SAM" id="SignalP"/>
    </source>
</evidence>
<dbReference type="EMBL" id="BFAD01000015">
    <property type="protein sequence ID" value="GBE89268.1"/>
    <property type="molecule type" value="Genomic_DNA"/>
</dbReference>
<evidence type="ECO:0008006" key="4">
    <source>
        <dbReference type="Google" id="ProtNLM"/>
    </source>
</evidence>
<sequence>MLAFRSLMFFIAFIALAKASPVSQVDDVDCDAEDIAKRGEIVGPGLALCF</sequence>
<evidence type="ECO:0000313" key="3">
    <source>
        <dbReference type="Proteomes" id="UP000287166"/>
    </source>
</evidence>
<dbReference type="GeneID" id="38786185"/>
<keyword evidence="3" id="KW-1185">Reference proteome</keyword>
<evidence type="ECO:0000313" key="2">
    <source>
        <dbReference type="EMBL" id="GBE89268.1"/>
    </source>
</evidence>